<evidence type="ECO:0000313" key="4">
    <source>
        <dbReference type="Proteomes" id="UP001499967"/>
    </source>
</evidence>
<evidence type="ECO:0000256" key="1">
    <source>
        <dbReference type="SAM" id="SignalP"/>
    </source>
</evidence>
<dbReference type="RefSeq" id="WP_343938012.1">
    <property type="nucleotide sequence ID" value="NZ_BAAAHP010000006.1"/>
</dbReference>
<evidence type="ECO:0000259" key="2">
    <source>
        <dbReference type="Pfam" id="PF00188"/>
    </source>
</evidence>
<dbReference type="Pfam" id="PF00188">
    <property type="entry name" value="CAP"/>
    <property type="match status" value="1"/>
</dbReference>
<protein>
    <recommendedName>
        <fullName evidence="2">SCP domain-containing protein</fullName>
    </recommendedName>
</protein>
<reference evidence="4" key="1">
    <citation type="journal article" date="2019" name="Int. J. Syst. Evol. Microbiol.">
        <title>The Global Catalogue of Microorganisms (GCM) 10K type strain sequencing project: providing services to taxonomists for standard genome sequencing and annotation.</title>
        <authorList>
            <consortium name="The Broad Institute Genomics Platform"/>
            <consortium name="The Broad Institute Genome Sequencing Center for Infectious Disease"/>
            <person name="Wu L."/>
            <person name="Ma J."/>
        </authorList>
    </citation>
    <scope>NUCLEOTIDE SEQUENCE [LARGE SCALE GENOMIC DNA]</scope>
    <source>
        <strain evidence="4">JCM 11117</strain>
    </source>
</reference>
<dbReference type="Proteomes" id="UP001499967">
    <property type="component" value="Unassembled WGS sequence"/>
</dbReference>
<sequence length="161" mass="16960">MSRPGHRPVSVSLTVLALAALLFGGATAAAPAADASASAGSRATDVIARTNAIRAEAGCDPVRADQQLGAVAQKHATEMARHRYLEHENRSGTTSGERIRSAGYDEATGENLAHGYPTAAEVMDVWMASAGHRRNIEDCEFTHVGIGYAPDGHYWVQDFGG</sequence>
<dbReference type="EMBL" id="BAAAHP010000006">
    <property type="protein sequence ID" value="GAA0920493.1"/>
    <property type="molecule type" value="Genomic_DNA"/>
</dbReference>
<dbReference type="SUPFAM" id="SSF55797">
    <property type="entry name" value="PR-1-like"/>
    <property type="match status" value="1"/>
</dbReference>
<dbReference type="PANTHER" id="PTHR31157:SF1">
    <property type="entry name" value="SCP DOMAIN-CONTAINING PROTEIN"/>
    <property type="match status" value="1"/>
</dbReference>
<evidence type="ECO:0000313" key="3">
    <source>
        <dbReference type="EMBL" id="GAA0920493.1"/>
    </source>
</evidence>
<keyword evidence="1" id="KW-0732">Signal</keyword>
<dbReference type="InterPro" id="IPR014044">
    <property type="entry name" value="CAP_dom"/>
</dbReference>
<dbReference type="Gene3D" id="3.40.33.10">
    <property type="entry name" value="CAP"/>
    <property type="match status" value="1"/>
</dbReference>
<name>A0ABP3ZI24_9PSEU</name>
<dbReference type="PANTHER" id="PTHR31157">
    <property type="entry name" value="SCP DOMAIN-CONTAINING PROTEIN"/>
    <property type="match status" value="1"/>
</dbReference>
<keyword evidence="4" id="KW-1185">Reference proteome</keyword>
<gene>
    <name evidence="3" type="ORF">GCM10009559_03050</name>
</gene>
<proteinExistence type="predicted"/>
<feature type="signal peptide" evidence="1">
    <location>
        <begin position="1"/>
        <end position="28"/>
    </location>
</feature>
<dbReference type="InterPro" id="IPR035940">
    <property type="entry name" value="CAP_sf"/>
</dbReference>
<feature type="chain" id="PRO_5046533653" description="SCP domain-containing protein" evidence="1">
    <location>
        <begin position="29"/>
        <end position="161"/>
    </location>
</feature>
<accession>A0ABP3ZI24</accession>
<feature type="domain" description="SCP" evidence="2">
    <location>
        <begin position="48"/>
        <end position="159"/>
    </location>
</feature>
<dbReference type="CDD" id="cd05379">
    <property type="entry name" value="CAP_bacterial"/>
    <property type="match status" value="1"/>
</dbReference>
<organism evidence="3 4">
    <name type="scientific">Pseudonocardia zijingensis</name>
    <dbReference type="NCBI Taxonomy" id="153376"/>
    <lineage>
        <taxon>Bacteria</taxon>
        <taxon>Bacillati</taxon>
        <taxon>Actinomycetota</taxon>
        <taxon>Actinomycetes</taxon>
        <taxon>Pseudonocardiales</taxon>
        <taxon>Pseudonocardiaceae</taxon>
        <taxon>Pseudonocardia</taxon>
    </lineage>
</organism>
<comment type="caution">
    <text evidence="3">The sequence shown here is derived from an EMBL/GenBank/DDBJ whole genome shotgun (WGS) entry which is preliminary data.</text>
</comment>